<dbReference type="PANTHER" id="PTHR23014">
    <property type="entry name" value="F-BOX A PROTEIN"/>
    <property type="match status" value="1"/>
</dbReference>
<sequence>MSNTASLEDAFGQLSIDRHANGRIDRNPLTFSNFSDSLIQKIIERCEVRDHLVLRKVSKRLRALVDSSQLKYGIKFSCRRDHILLEIIYRGKLSNQVTVVYAGDDWNSGVVFSNIAYNSEYLPDETIAISVENQCKLIKSEDYERLAFDDLAIALKTPKQEVGCFTFGYYVDSVHMPITIQDAESSKRCYEKIKALLSSLNHKLFVRRLKLVVEDPEDVMAILPRLVPTFLHEIAIYSEVSSNRWQNQENIQRIVNAQQWITARSLLRTQNVFAFFPMESLMNFKRLRINECSVDAEFLLKLRELFSKSPILCKCYIESGEKFDAEVLAEHVGEPASSTQWSSNVRHYQLPNTDEFLEFQFHGDTISIRRYSRDVPMEKLWARKKFKVCKNAKRESV</sequence>
<dbReference type="AlphaFoldDB" id="E3N6N7"/>
<dbReference type="Proteomes" id="UP000008281">
    <property type="component" value="Unassembled WGS sequence"/>
</dbReference>
<proteinExistence type="predicted"/>
<dbReference type="SMART" id="SM00256">
    <property type="entry name" value="FBOX"/>
    <property type="match status" value="1"/>
</dbReference>
<organism evidence="3">
    <name type="scientific">Caenorhabditis remanei</name>
    <name type="common">Caenorhabditis vulgaris</name>
    <dbReference type="NCBI Taxonomy" id="31234"/>
    <lineage>
        <taxon>Eukaryota</taxon>
        <taxon>Metazoa</taxon>
        <taxon>Ecdysozoa</taxon>
        <taxon>Nematoda</taxon>
        <taxon>Chromadorea</taxon>
        <taxon>Rhabditida</taxon>
        <taxon>Rhabditina</taxon>
        <taxon>Rhabditomorpha</taxon>
        <taxon>Rhabditoidea</taxon>
        <taxon>Rhabditidae</taxon>
        <taxon>Peloderinae</taxon>
        <taxon>Caenorhabditis</taxon>
    </lineage>
</organism>
<dbReference type="PANTHER" id="PTHR23014:SF1">
    <property type="entry name" value="DUF38 DOMAIN-CONTAINING PROTEIN-RELATED"/>
    <property type="match status" value="1"/>
</dbReference>
<keyword evidence="3" id="KW-1185">Reference proteome</keyword>
<dbReference type="PROSITE" id="PS50181">
    <property type="entry name" value="FBOX"/>
    <property type="match status" value="1"/>
</dbReference>
<dbReference type="Pfam" id="PF01827">
    <property type="entry name" value="FTH"/>
    <property type="match status" value="1"/>
</dbReference>
<gene>
    <name evidence="2" type="ORF">CRE_06936</name>
</gene>
<dbReference type="HOGENOM" id="CLU_694911_0_0_1"/>
<evidence type="ECO:0000313" key="3">
    <source>
        <dbReference type="Proteomes" id="UP000008281"/>
    </source>
</evidence>
<protein>
    <recommendedName>
        <fullName evidence="1">F-box domain-containing protein</fullName>
    </recommendedName>
</protein>
<dbReference type="InterPro" id="IPR001810">
    <property type="entry name" value="F-box_dom"/>
</dbReference>
<accession>E3N6N7</accession>
<evidence type="ECO:0000259" key="1">
    <source>
        <dbReference type="PROSITE" id="PS50181"/>
    </source>
</evidence>
<reference evidence="2" key="1">
    <citation type="submission" date="2007-07" db="EMBL/GenBank/DDBJ databases">
        <title>PCAP assembly of the Caenorhabditis remanei genome.</title>
        <authorList>
            <consortium name="The Caenorhabditis remanei Sequencing Consortium"/>
            <person name="Wilson R.K."/>
        </authorList>
    </citation>
    <scope>NUCLEOTIDE SEQUENCE [LARGE SCALE GENOMIC DNA]</scope>
    <source>
        <strain evidence="2">PB4641</strain>
    </source>
</reference>
<name>E3N6N7_CAERE</name>
<feature type="domain" description="F-box" evidence="1">
    <location>
        <begin position="28"/>
        <end position="74"/>
    </location>
</feature>
<dbReference type="InterPro" id="IPR002900">
    <property type="entry name" value="DUF38/FTH_CAE_spp"/>
</dbReference>
<evidence type="ECO:0000313" key="2">
    <source>
        <dbReference type="EMBL" id="EFO88157.1"/>
    </source>
</evidence>
<dbReference type="EMBL" id="DS268541">
    <property type="protein sequence ID" value="EFO88157.1"/>
    <property type="molecule type" value="Genomic_DNA"/>
</dbReference>
<dbReference type="Pfam" id="PF00646">
    <property type="entry name" value="F-box"/>
    <property type="match status" value="1"/>
</dbReference>
<dbReference type="InParanoid" id="E3N6N7"/>